<reference evidence="1 2" key="2">
    <citation type="journal article" date="2022" name="Mol. Ecol. Resour.">
        <title>The genomes of chicory, endive, great burdock and yacon provide insights into Asteraceae paleo-polyploidization history and plant inulin production.</title>
        <authorList>
            <person name="Fan W."/>
            <person name="Wang S."/>
            <person name="Wang H."/>
            <person name="Wang A."/>
            <person name="Jiang F."/>
            <person name="Liu H."/>
            <person name="Zhao H."/>
            <person name="Xu D."/>
            <person name="Zhang Y."/>
        </authorList>
    </citation>
    <scope>NUCLEOTIDE SEQUENCE [LARGE SCALE GENOMIC DNA]</scope>
    <source>
        <strain evidence="2">cv. Punajuju</strain>
        <tissue evidence="1">Leaves</tissue>
    </source>
</reference>
<name>A0ACB9AIP6_CICIN</name>
<dbReference type="Proteomes" id="UP001055811">
    <property type="component" value="Linkage Group LG07"/>
</dbReference>
<comment type="caution">
    <text evidence="1">The sequence shown here is derived from an EMBL/GenBank/DDBJ whole genome shotgun (WGS) entry which is preliminary data.</text>
</comment>
<sequence>MAMVLTWMVIATVFSFSVAAPEEALISQIAFGSCANQTSPQSVELWLVDKAVLPIENSVGGSIHRNYGLLIRHRLHIVGEVQMIVNHCLLGLPGVRKEELNRVLSHPEYLDRTTNITCTVQFGKPTEQEETQVKQSYLDRTQVGCKL</sequence>
<protein>
    <submittedName>
        <fullName evidence="1">Uncharacterized protein</fullName>
    </submittedName>
</protein>
<evidence type="ECO:0000313" key="1">
    <source>
        <dbReference type="EMBL" id="KAI3709233.1"/>
    </source>
</evidence>
<organism evidence="1 2">
    <name type="scientific">Cichorium intybus</name>
    <name type="common">Chicory</name>
    <dbReference type="NCBI Taxonomy" id="13427"/>
    <lineage>
        <taxon>Eukaryota</taxon>
        <taxon>Viridiplantae</taxon>
        <taxon>Streptophyta</taxon>
        <taxon>Embryophyta</taxon>
        <taxon>Tracheophyta</taxon>
        <taxon>Spermatophyta</taxon>
        <taxon>Magnoliopsida</taxon>
        <taxon>eudicotyledons</taxon>
        <taxon>Gunneridae</taxon>
        <taxon>Pentapetalae</taxon>
        <taxon>asterids</taxon>
        <taxon>campanulids</taxon>
        <taxon>Asterales</taxon>
        <taxon>Asteraceae</taxon>
        <taxon>Cichorioideae</taxon>
        <taxon>Cichorieae</taxon>
        <taxon>Cichoriinae</taxon>
        <taxon>Cichorium</taxon>
    </lineage>
</organism>
<accession>A0ACB9AIP6</accession>
<dbReference type="EMBL" id="CM042015">
    <property type="protein sequence ID" value="KAI3709233.1"/>
    <property type="molecule type" value="Genomic_DNA"/>
</dbReference>
<gene>
    <name evidence="1" type="ORF">L2E82_38992</name>
</gene>
<reference evidence="2" key="1">
    <citation type="journal article" date="2022" name="Mol. Ecol. Resour.">
        <title>The genomes of chicory, endive, great burdock and yacon provide insights into Asteraceae palaeo-polyploidization history and plant inulin production.</title>
        <authorList>
            <person name="Fan W."/>
            <person name="Wang S."/>
            <person name="Wang H."/>
            <person name="Wang A."/>
            <person name="Jiang F."/>
            <person name="Liu H."/>
            <person name="Zhao H."/>
            <person name="Xu D."/>
            <person name="Zhang Y."/>
        </authorList>
    </citation>
    <scope>NUCLEOTIDE SEQUENCE [LARGE SCALE GENOMIC DNA]</scope>
    <source>
        <strain evidence="2">cv. Punajuju</strain>
    </source>
</reference>
<evidence type="ECO:0000313" key="2">
    <source>
        <dbReference type="Proteomes" id="UP001055811"/>
    </source>
</evidence>
<keyword evidence="2" id="KW-1185">Reference proteome</keyword>
<proteinExistence type="predicted"/>